<keyword evidence="6" id="KW-1185">Reference proteome</keyword>
<dbReference type="Gene3D" id="3.90.550.10">
    <property type="entry name" value="Spore Coat Polysaccharide Biosynthesis Protein SpsA, Chain A"/>
    <property type="match status" value="1"/>
</dbReference>
<name>A0A0N8PRX4_9CHLR</name>
<evidence type="ECO:0000313" key="5">
    <source>
        <dbReference type="EMBL" id="KPV51133.1"/>
    </source>
</evidence>
<dbReference type="EMBL" id="LJCR01001055">
    <property type="protein sequence ID" value="KPV51133.1"/>
    <property type="molecule type" value="Genomic_DNA"/>
</dbReference>
<protein>
    <recommendedName>
        <fullName evidence="7">Glycosyltransferase 2-like domain-containing protein</fullName>
    </recommendedName>
</protein>
<keyword evidence="3" id="KW-0328">Glycosyltransferase</keyword>
<dbReference type="SUPFAM" id="SSF53448">
    <property type="entry name" value="Nucleotide-diphospho-sugar transferases"/>
    <property type="match status" value="1"/>
</dbReference>
<evidence type="ECO:0000256" key="2">
    <source>
        <dbReference type="ARBA" id="ARBA00006739"/>
    </source>
</evidence>
<dbReference type="Pfam" id="PF13641">
    <property type="entry name" value="Glyco_tranf_2_3"/>
    <property type="match status" value="1"/>
</dbReference>
<gene>
    <name evidence="5" type="ORF">SE17_22960</name>
</gene>
<comment type="caution">
    <text evidence="5">The sequence shown here is derived from an EMBL/GenBank/DDBJ whole genome shotgun (WGS) entry which is preliminary data.</text>
</comment>
<proteinExistence type="inferred from homology"/>
<dbReference type="AlphaFoldDB" id="A0A0N8PRX4"/>
<dbReference type="Proteomes" id="UP000050509">
    <property type="component" value="Unassembled WGS sequence"/>
</dbReference>
<organism evidence="5 6">
    <name type="scientific">Kouleothrix aurantiaca</name>
    <dbReference type="NCBI Taxonomy" id="186479"/>
    <lineage>
        <taxon>Bacteria</taxon>
        <taxon>Bacillati</taxon>
        <taxon>Chloroflexota</taxon>
        <taxon>Chloroflexia</taxon>
        <taxon>Chloroflexales</taxon>
        <taxon>Roseiflexineae</taxon>
        <taxon>Roseiflexaceae</taxon>
        <taxon>Kouleothrix</taxon>
    </lineage>
</organism>
<dbReference type="PANTHER" id="PTHR43179">
    <property type="entry name" value="RHAMNOSYLTRANSFERASE WBBL"/>
    <property type="match status" value="1"/>
</dbReference>
<sequence length="305" mass="32519">MIPIVIPNLHSPLIDEVVAALERQTAREQIGQIIVVGQDRYGKIPPAAQAITTSAPVSAAAARNIGARQARGQYVLFLDADCVAAPDLIERLLARHADGHAVLGGAMSLRAENYWVLCDNLLSFGDVLATAPAGARPYLPSFCLSVQRAAFEAAGGFDEGYPGAAGEDIELCLRLRQLGHDCWFEPAAVVTHRPPRASARAMWRHQRAFGRGYYQVVRQLPKLLPSPLLRLPPIAAPLLAAAAPLLTCADLARLLTSSPALRARPFAAPGLALGRIGWYVGVASACLTSRQPLSPCQKSAGLPHQ</sequence>
<comment type="similarity">
    <text evidence="2">Belongs to the glycosyltransferase 2 family.</text>
</comment>
<evidence type="ECO:0000256" key="1">
    <source>
        <dbReference type="ARBA" id="ARBA00004776"/>
    </source>
</evidence>
<evidence type="ECO:0000256" key="4">
    <source>
        <dbReference type="ARBA" id="ARBA00022679"/>
    </source>
</evidence>
<reference evidence="5 6" key="1">
    <citation type="submission" date="2015-09" db="EMBL/GenBank/DDBJ databases">
        <title>Draft genome sequence of Kouleothrix aurantiaca JCM 19913.</title>
        <authorList>
            <person name="Hemp J."/>
        </authorList>
    </citation>
    <scope>NUCLEOTIDE SEQUENCE [LARGE SCALE GENOMIC DNA]</scope>
    <source>
        <strain evidence="5 6">COM-B</strain>
    </source>
</reference>
<accession>A0A0N8PRX4</accession>
<evidence type="ECO:0008006" key="7">
    <source>
        <dbReference type="Google" id="ProtNLM"/>
    </source>
</evidence>
<keyword evidence="4" id="KW-0808">Transferase</keyword>
<evidence type="ECO:0000313" key="6">
    <source>
        <dbReference type="Proteomes" id="UP000050509"/>
    </source>
</evidence>
<evidence type="ECO:0000256" key="3">
    <source>
        <dbReference type="ARBA" id="ARBA00022676"/>
    </source>
</evidence>
<dbReference type="InterPro" id="IPR029044">
    <property type="entry name" value="Nucleotide-diphossugar_trans"/>
</dbReference>
<dbReference type="GO" id="GO:0016757">
    <property type="term" value="F:glycosyltransferase activity"/>
    <property type="evidence" value="ECO:0007669"/>
    <property type="project" value="UniProtKB-KW"/>
</dbReference>
<comment type="pathway">
    <text evidence="1">Cell wall biogenesis; cell wall polysaccharide biosynthesis.</text>
</comment>
<dbReference type="PANTHER" id="PTHR43179:SF12">
    <property type="entry name" value="GALACTOFURANOSYLTRANSFERASE GLFT2"/>
    <property type="match status" value="1"/>
</dbReference>